<accession>A0A2G7ENA7</accession>
<feature type="domain" description="DAPG hydrolase PhiG" evidence="5">
    <location>
        <begin position="115"/>
        <end position="312"/>
    </location>
</feature>
<dbReference type="Pfam" id="PF18089">
    <property type="entry name" value="DAPG_hydrolase"/>
    <property type="match status" value="1"/>
</dbReference>
<keyword evidence="2" id="KW-0479">Metal-binding</keyword>
<gene>
    <name evidence="6" type="ORF">AARAC_011645</name>
</gene>
<keyword evidence="7" id="KW-1185">Reference proteome</keyword>
<comment type="cofactor">
    <cofactor evidence="1">
        <name>Zn(2+)</name>
        <dbReference type="ChEBI" id="CHEBI:29105"/>
    </cofactor>
</comment>
<evidence type="ECO:0000259" key="5">
    <source>
        <dbReference type="Pfam" id="PF18089"/>
    </source>
</evidence>
<dbReference type="GO" id="GO:0046872">
    <property type="term" value="F:metal ion binding"/>
    <property type="evidence" value="ECO:0007669"/>
    <property type="project" value="UniProtKB-KW"/>
</dbReference>
<evidence type="ECO:0000256" key="3">
    <source>
        <dbReference type="ARBA" id="ARBA00022801"/>
    </source>
</evidence>
<organism evidence="6 7">
    <name type="scientific">Aspergillus arachidicola</name>
    <dbReference type="NCBI Taxonomy" id="656916"/>
    <lineage>
        <taxon>Eukaryota</taxon>
        <taxon>Fungi</taxon>
        <taxon>Dikarya</taxon>
        <taxon>Ascomycota</taxon>
        <taxon>Pezizomycotina</taxon>
        <taxon>Eurotiomycetes</taxon>
        <taxon>Eurotiomycetidae</taxon>
        <taxon>Eurotiales</taxon>
        <taxon>Aspergillaceae</taxon>
        <taxon>Aspergillus</taxon>
        <taxon>Aspergillus subgen. Circumdati</taxon>
    </lineage>
</organism>
<keyword evidence="4" id="KW-0862">Zinc</keyword>
<evidence type="ECO:0000313" key="6">
    <source>
        <dbReference type="EMBL" id="PIG69545.1"/>
    </source>
</evidence>
<evidence type="ECO:0000313" key="7">
    <source>
        <dbReference type="Proteomes" id="UP000231358"/>
    </source>
</evidence>
<comment type="caution">
    <text evidence="6">The sequence shown here is derived from an EMBL/GenBank/DDBJ whole genome shotgun (WGS) entry which is preliminary data.</text>
</comment>
<evidence type="ECO:0000256" key="2">
    <source>
        <dbReference type="ARBA" id="ARBA00022723"/>
    </source>
</evidence>
<dbReference type="AlphaFoldDB" id="A0A2G7ENA7"/>
<sequence>MRVPFIPLVISAANMAHGLTLDRRQLAPAATTTGSTATPTTLEENNSISQDFESLNNDTSSYYLGYREEDFAKPYAKYWNPVVAPLTKELISGLMSSPWANALTAFSAHEAFDYFTRPGYLSLENGFSIDEDGTVMIAVRSEIREVTGDAYDWWFGWHSVETARYKLWNPVAHQYAYRVPVTEDWTNATLQQRYIGTTSFIDEYVGNDASQLSIQFVDPASVGFNTTAWPELGIETIVVGKIRIGGFTTTDFDDVSYLMHQVRRMPNGYRELRSRFWIAKDNHGTQQIGHDLAVHCQIEMTHLGSFLPALYQEFKDTV</sequence>
<evidence type="ECO:0000256" key="4">
    <source>
        <dbReference type="ARBA" id="ARBA00022833"/>
    </source>
</evidence>
<reference evidence="6 7" key="1">
    <citation type="submission" date="2017-05" db="EMBL/GenBank/DDBJ databases">
        <title>Genome sequence for an aflatoxigenic pathogen of Argentinian peanut, Aspergillus arachidicola.</title>
        <authorList>
            <person name="Moore G."/>
            <person name="Beltz S.B."/>
            <person name="Mack B.M."/>
        </authorList>
    </citation>
    <scope>NUCLEOTIDE SEQUENCE [LARGE SCALE GENOMIC DNA]</scope>
    <source>
        <strain evidence="6 7">CBS 117610</strain>
    </source>
</reference>
<name>A0A2G7ENA7_9EURO</name>
<dbReference type="EMBL" id="NEXV01000722">
    <property type="protein sequence ID" value="PIG69545.1"/>
    <property type="molecule type" value="Genomic_DNA"/>
</dbReference>
<dbReference type="Proteomes" id="UP000231358">
    <property type="component" value="Unassembled WGS sequence"/>
</dbReference>
<keyword evidence="3 6" id="KW-0378">Hydrolase</keyword>
<dbReference type="InterPro" id="IPR041526">
    <property type="entry name" value="DAPG_hydrolase"/>
</dbReference>
<proteinExistence type="predicted"/>
<dbReference type="GO" id="GO:0016787">
    <property type="term" value="F:hydrolase activity"/>
    <property type="evidence" value="ECO:0007669"/>
    <property type="project" value="UniProtKB-KW"/>
</dbReference>
<protein>
    <submittedName>
        <fullName evidence="6">Phloretin hydrolase</fullName>
    </submittedName>
</protein>
<evidence type="ECO:0000256" key="1">
    <source>
        <dbReference type="ARBA" id="ARBA00001947"/>
    </source>
</evidence>